<gene>
    <name evidence="2" type="ORF">NSCI0253_LOCUS18837</name>
</gene>
<organism evidence="2">
    <name type="scientific">Noctiluca scintillans</name>
    <name type="common">Sea sparkle</name>
    <name type="synonym">Red tide dinoflagellate</name>
    <dbReference type="NCBI Taxonomy" id="2966"/>
    <lineage>
        <taxon>Eukaryota</taxon>
        <taxon>Sar</taxon>
        <taxon>Alveolata</taxon>
        <taxon>Dinophyceae</taxon>
        <taxon>Noctilucales</taxon>
        <taxon>Noctilucaceae</taxon>
        <taxon>Noctiluca</taxon>
    </lineage>
</organism>
<feature type="transmembrane region" description="Helical" evidence="1">
    <location>
        <begin position="112"/>
        <end position="137"/>
    </location>
</feature>
<dbReference type="EMBL" id="HBFQ01026717">
    <property type="protein sequence ID" value="CAD8844487.1"/>
    <property type="molecule type" value="Transcribed_RNA"/>
</dbReference>
<evidence type="ECO:0000313" key="2">
    <source>
        <dbReference type="EMBL" id="CAD8844487.1"/>
    </source>
</evidence>
<sequence>MGVEFAVVLELCRALIILGALSSQKQLVLADMIVGTTEQVLLMAFTLVGVPIAIAAGVGVLFRMASHVTFFCWYRLAVFVYDLCFCARALALGVACWMVLGEFRMRGDVSFFVCVFFIIASLFWIVVFLLFDLYLVFTLWSESEILRSDEFREIVKYGTIEGVESRCVIHGGGENKRAVSKMPFGF</sequence>
<name>A0A7S1A7M7_NOCSC</name>
<feature type="transmembrane region" description="Helical" evidence="1">
    <location>
        <begin position="40"/>
        <end position="62"/>
    </location>
</feature>
<feature type="transmembrane region" description="Helical" evidence="1">
    <location>
        <begin position="74"/>
        <end position="100"/>
    </location>
</feature>
<protein>
    <submittedName>
        <fullName evidence="2">Uncharacterized protein</fullName>
    </submittedName>
</protein>
<reference evidence="2" key="1">
    <citation type="submission" date="2021-01" db="EMBL/GenBank/DDBJ databases">
        <authorList>
            <person name="Corre E."/>
            <person name="Pelletier E."/>
            <person name="Niang G."/>
            <person name="Scheremetjew M."/>
            <person name="Finn R."/>
            <person name="Kale V."/>
            <person name="Holt S."/>
            <person name="Cochrane G."/>
            <person name="Meng A."/>
            <person name="Brown T."/>
            <person name="Cohen L."/>
        </authorList>
    </citation>
    <scope>NUCLEOTIDE SEQUENCE</scope>
</reference>
<dbReference type="AlphaFoldDB" id="A0A7S1A7M7"/>
<accession>A0A7S1A7M7</accession>
<proteinExistence type="predicted"/>
<keyword evidence="1" id="KW-1133">Transmembrane helix</keyword>
<keyword evidence="1" id="KW-0472">Membrane</keyword>
<keyword evidence="1" id="KW-0812">Transmembrane</keyword>
<evidence type="ECO:0000256" key="1">
    <source>
        <dbReference type="SAM" id="Phobius"/>
    </source>
</evidence>